<protein>
    <submittedName>
        <fullName evidence="1">Uncharacterized protein</fullName>
    </submittedName>
</protein>
<dbReference type="Proteomes" id="UP000639772">
    <property type="component" value="Unassembled WGS sequence"/>
</dbReference>
<evidence type="ECO:0000313" key="2">
    <source>
        <dbReference type="Proteomes" id="UP000639772"/>
    </source>
</evidence>
<evidence type="ECO:0000313" key="1">
    <source>
        <dbReference type="EMBL" id="KAG0495167.1"/>
    </source>
</evidence>
<comment type="caution">
    <text evidence="1">The sequence shown here is derived from an EMBL/GenBank/DDBJ whole genome shotgun (WGS) entry which is preliminary data.</text>
</comment>
<proteinExistence type="predicted"/>
<dbReference type="EMBL" id="JADCNM010000002">
    <property type="protein sequence ID" value="KAG0495167.1"/>
    <property type="molecule type" value="Genomic_DNA"/>
</dbReference>
<organism evidence="1 2">
    <name type="scientific">Vanilla planifolia</name>
    <name type="common">Vanilla</name>
    <dbReference type="NCBI Taxonomy" id="51239"/>
    <lineage>
        <taxon>Eukaryota</taxon>
        <taxon>Viridiplantae</taxon>
        <taxon>Streptophyta</taxon>
        <taxon>Embryophyta</taxon>
        <taxon>Tracheophyta</taxon>
        <taxon>Spermatophyta</taxon>
        <taxon>Magnoliopsida</taxon>
        <taxon>Liliopsida</taxon>
        <taxon>Asparagales</taxon>
        <taxon>Orchidaceae</taxon>
        <taxon>Vanilloideae</taxon>
        <taxon>Vanilleae</taxon>
        <taxon>Vanilla</taxon>
    </lineage>
</organism>
<dbReference type="AlphaFoldDB" id="A0A835S0Y2"/>
<accession>A0A835S0Y2</accession>
<gene>
    <name evidence="1" type="ORF">HPP92_006161</name>
</gene>
<reference evidence="1 2" key="1">
    <citation type="journal article" date="2020" name="Nat. Food">
        <title>A phased Vanilla planifolia genome enables genetic improvement of flavour and production.</title>
        <authorList>
            <person name="Hasing T."/>
            <person name="Tang H."/>
            <person name="Brym M."/>
            <person name="Khazi F."/>
            <person name="Huang T."/>
            <person name="Chambers A.H."/>
        </authorList>
    </citation>
    <scope>NUCLEOTIDE SEQUENCE [LARGE SCALE GENOMIC DNA]</scope>
    <source>
        <tissue evidence="1">Leaf</tissue>
    </source>
</reference>
<name>A0A835S0Y2_VANPL</name>
<sequence>MELWKLCAPGEDVRGLGGQALSSRSGTRGRRPLAVCGNAKSAISAFIFLFRDSSSAERPARAQMRSIPLSFLTPSSRSIPEAPSQMAPLTPPRHITYFSHKAWLSRAGCSLLWK</sequence>